<gene>
    <name evidence="3" type="ORF">ACFSCW_00915</name>
</gene>
<feature type="chain" id="PRO_5045497669" evidence="2">
    <location>
        <begin position="24"/>
        <end position="142"/>
    </location>
</feature>
<protein>
    <submittedName>
        <fullName evidence="3">Uncharacterized protein</fullName>
    </submittedName>
</protein>
<feature type="signal peptide" evidence="2">
    <location>
        <begin position="1"/>
        <end position="23"/>
    </location>
</feature>
<accession>A0ABW4HYK0</accession>
<sequence>MRRFLILSLALAAPALSAPPNHAPRWAPAGTGEGGGVIEIDRASLTWRPLQHAWWRIHYAPPKQDGTVEERNLELIDCRERVSYGIETVSLDASGAVISDQRDSEDLAMQRMSPPTPGTPGETVAIQACRMRPPPPPPRKRP</sequence>
<evidence type="ECO:0000256" key="1">
    <source>
        <dbReference type="SAM" id="MobiDB-lite"/>
    </source>
</evidence>
<dbReference type="Proteomes" id="UP001597115">
    <property type="component" value="Unassembled WGS sequence"/>
</dbReference>
<keyword evidence="2" id="KW-0732">Signal</keyword>
<feature type="region of interest" description="Disordered" evidence="1">
    <location>
        <begin position="102"/>
        <end position="123"/>
    </location>
</feature>
<evidence type="ECO:0000313" key="3">
    <source>
        <dbReference type="EMBL" id="MFD1610356.1"/>
    </source>
</evidence>
<organism evidence="3 4">
    <name type="scientific">Sphingomonas tabacisoli</name>
    <dbReference type="NCBI Taxonomy" id="2249466"/>
    <lineage>
        <taxon>Bacteria</taxon>
        <taxon>Pseudomonadati</taxon>
        <taxon>Pseudomonadota</taxon>
        <taxon>Alphaproteobacteria</taxon>
        <taxon>Sphingomonadales</taxon>
        <taxon>Sphingomonadaceae</taxon>
        <taxon>Sphingomonas</taxon>
    </lineage>
</organism>
<dbReference type="EMBL" id="JBHUDY010000001">
    <property type="protein sequence ID" value="MFD1610356.1"/>
    <property type="molecule type" value="Genomic_DNA"/>
</dbReference>
<reference evidence="4" key="1">
    <citation type="journal article" date="2019" name="Int. J. Syst. Evol. Microbiol.">
        <title>The Global Catalogue of Microorganisms (GCM) 10K type strain sequencing project: providing services to taxonomists for standard genome sequencing and annotation.</title>
        <authorList>
            <consortium name="The Broad Institute Genomics Platform"/>
            <consortium name="The Broad Institute Genome Sequencing Center for Infectious Disease"/>
            <person name="Wu L."/>
            <person name="Ma J."/>
        </authorList>
    </citation>
    <scope>NUCLEOTIDE SEQUENCE [LARGE SCALE GENOMIC DNA]</scope>
    <source>
        <strain evidence="4">CGMCC 1.16275</strain>
    </source>
</reference>
<evidence type="ECO:0000256" key="2">
    <source>
        <dbReference type="SAM" id="SignalP"/>
    </source>
</evidence>
<evidence type="ECO:0000313" key="4">
    <source>
        <dbReference type="Proteomes" id="UP001597115"/>
    </source>
</evidence>
<comment type="caution">
    <text evidence="3">The sequence shown here is derived from an EMBL/GenBank/DDBJ whole genome shotgun (WGS) entry which is preliminary data.</text>
</comment>
<dbReference type="RefSeq" id="WP_380885954.1">
    <property type="nucleotide sequence ID" value="NZ_JBHUDY010000001.1"/>
</dbReference>
<keyword evidence="4" id="KW-1185">Reference proteome</keyword>
<name>A0ABW4HYK0_9SPHN</name>
<proteinExistence type="predicted"/>